<dbReference type="RefSeq" id="WP_201095438.1">
    <property type="nucleotide sequence ID" value="NZ_CP067393.1"/>
</dbReference>
<evidence type="ECO:0000313" key="1">
    <source>
        <dbReference type="EMBL" id="QQP86937.1"/>
    </source>
</evidence>
<dbReference type="Proteomes" id="UP000595278">
    <property type="component" value="Chromosome"/>
</dbReference>
<reference evidence="1 2" key="1">
    <citation type="submission" date="2021-01" db="EMBL/GenBank/DDBJ databases">
        <title>Entomomonas sp. F2A isolated from a house cricket (Acheta domesticus).</title>
        <authorList>
            <person name="Spergser J."/>
            <person name="Busse H.-J."/>
        </authorList>
    </citation>
    <scope>NUCLEOTIDE SEQUENCE [LARGE SCALE GENOMIC DNA]</scope>
    <source>
        <strain evidence="1 2">F2A</strain>
    </source>
</reference>
<accession>A0A974NI22</accession>
<dbReference type="KEGG" id="eaz:JHT90_06745"/>
<keyword evidence="2" id="KW-1185">Reference proteome</keyword>
<dbReference type="AlphaFoldDB" id="A0A974NI22"/>
<dbReference type="EMBL" id="CP067393">
    <property type="protein sequence ID" value="QQP86937.1"/>
    <property type="molecule type" value="Genomic_DNA"/>
</dbReference>
<organism evidence="1 2">
    <name type="scientific">Entomomonas asaccharolytica</name>
    <dbReference type="NCBI Taxonomy" id="2785331"/>
    <lineage>
        <taxon>Bacteria</taxon>
        <taxon>Pseudomonadati</taxon>
        <taxon>Pseudomonadota</taxon>
        <taxon>Gammaproteobacteria</taxon>
        <taxon>Pseudomonadales</taxon>
        <taxon>Pseudomonadaceae</taxon>
        <taxon>Entomomonas</taxon>
    </lineage>
</organism>
<dbReference type="Pfam" id="PF23982">
    <property type="entry name" value="XM1_gp53_minor_capsid"/>
    <property type="match status" value="1"/>
</dbReference>
<evidence type="ECO:0000313" key="2">
    <source>
        <dbReference type="Proteomes" id="UP000595278"/>
    </source>
</evidence>
<protein>
    <submittedName>
        <fullName evidence="1">Uncharacterized protein</fullName>
    </submittedName>
</protein>
<proteinExistence type="predicted"/>
<sequence>MGFTNWDSDDGIFNAGSIKRVSSSDQKVWGEKNATDTQIEYGLFVAVAAEGGVKPITAGTDLISGIVVRDIYGEKSTAEKTINVVHISHGDSVAVQSVDGIDFARGDRAYIVVTGADAGKVTNVKEGAIDIGGWVEDVSAGNNCVAFTLGYIQSFTDAA</sequence>
<gene>
    <name evidence="1" type="ORF">JHT90_06745</name>
</gene>
<name>A0A974NI22_9GAMM</name>
<dbReference type="InterPro" id="IPR056914">
    <property type="entry name" value="Gp53-like"/>
</dbReference>